<evidence type="ECO:0000256" key="2">
    <source>
        <dbReference type="ARBA" id="ARBA00023136"/>
    </source>
</evidence>
<comment type="similarity">
    <text evidence="1">Belongs to the GerABKA family.</text>
</comment>
<dbReference type="InterPro" id="IPR050768">
    <property type="entry name" value="UPF0353/GerABKA_families"/>
</dbReference>
<dbReference type="GO" id="GO:0009847">
    <property type="term" value="P:spore germination"/>
    <property type="evidence" value="ECO:0007669"/>
    <property type="project" value="InterPro"/>
</dbReference>
<evidence type="ECO:0000313" key="4">
    <source>
        <dbReference type="EMBL" id="VTQ91113.1"/>
    </source>
</evidence>
<keyword evidence="3" id="KW-1133">Transmembrane helix</keyword>
<keyword evidence="5" id="KW-1185">Reference proteome</keyword>
<dbReference type="PIRSF" id="PIRSF005690">
    <property type="entry name" value="GerBA"/>
    <property type="match status" value="1"/>
</dbReference>
<keyword evidence="2 3" id="KW-0472">Membrane</keyword>
<feature type="transmembrane region" description="Helical" evidence="3">
    <location>
        <begin position="399"/>
        <end position="419"/>
    </location>
</feature>
<keyword evidence="3" id="KW-0812">Transmembrane</keyword>
<dbReference type="GO" id="GO:0016020">
    <property type="term" value="C:membrane"/>
    <property type="evidence" value="ECO:0007669"/>
    <property type="project" value="InterPro"/>
</dbReference>
<name>A0A4U9RKI0_HATHI</name>
<accession>A0A4U9RKI0</accession>
<evidence type="ECO:0000256" key="1">
    <source>
        <dbReference type="ARBA" id="ARBA00005278"/>
    </source>
</evidence>
<dbReference type="AlphaFoldDB" id="A0A4U9RKI0"/>
<evidence type="ECO:0000256" key="3">
    <source>
        <dbReference type="SAM" id="Phobius"/>
    </source>
</evidence>
<dbReference type="Proteomes" id="UP000308489">
    <property type="component" value="Chromosome 1"/>
</dbReference>
<feature type="transmembrane region" description="Helical" evidence="3">
    <location>
        <begin position="425"/>
        <end position="443"/>
    </location>
</feature>
<dbReference type="Pfam" id="PF03323">
    <property type="entry name" value="GerA"/>
    <property type="match status" value="1"/>
</dbReference>
<dbReference type="RefSeq" id="WP_243117964.1">
    <property type="nucleotide sequence ID" value="NZ_CBCRUQ010000005.1"/>
</dbReference>
<dbReference type="PANTHER" id="PTHR22550">
    <property type="entry name" value="SPORE GERMINATION PROTEIN"/>
    <property type="match status" value="1"/>
</dbReference>
<sequence length="537" mass="61023">MNKEKYYGNHIIKWKTAWIGSDFMKASSKNNKGNEDGKISNNNIDQYNLHSSLQENIDLFKNVILKNNDTVIYREFRNKKSSQKFCLIFLDGMVNREVINENILYPLINDRLKDEDKDVIKYIEEEVVIVDDVKEEIDLDKLLTALLYGDSLLLVDGSNSALILNTKGWETRSISEPQSETVVNGPREGFNESINTNKSLIRRKVTSPHLKFESREIGSRTKTKISVAYVDGIVNPKILKELKKRLNKIDIEGIFSSETIREYINDNPLSPFATIGKTERPDVVASKLLQGRIAILCDGSPVVLTLPFLFLEYFQVNEDYYDNFIYASINRLLRVLAFILTIGTPAIYIAFTTFHKEMIPTKLALSIYMAKEGVPLPASLEAIIMLITFEIIREAGIRLPKHIGAAISIVGALVLGDAAVNAKFVSAPIVIVTAIAGISELIVYEMRAGVIVSRFIFLILASFLGIYGVIFVGMGLTIHLMSMKSFGIPYMLKLIDLDKYNIRDTAIRFPWWALRYRTKFISEDIERSKKYIKRRNM</sequence>
<dbReference type="InterPro" id="IPR004995">
    <property type="entry name" value="Spore_Ger"/>
</dbReference>
<dbReference type="KEGG" id="hhw:NCTC503_01743"/>
<protein>
    <submittedName>
        <fullName evidence="4">Spore germination protein KA</fullName>
    </submittedName>
</protein>
<dbReference type="EMBL" id="LR590481">
    <property type="protein sequence ID" value="VTQ91113.1"/>
    <property type="molecule type" value="Genomic_DNA"/>
</dbReference>
<proteinExistence type="inferred from homology"/>
<dbReference type="PANTHER" id="PTHR22550:SF5">
    <property type="entry name" value="LEUCINE ZIPPER PROTEIN 4"/>
    <property type="match status" value="1"/>
</dbReference>
<feature type="transmembrane region" description="Helical" evidence="3">
    <location>
        <begin position="332"/>
        <end position="354"/>
    </location>
</feature>
<evidence type="ECO:0000313" key="5">
    <source>
        <dbReference type="Proteomes" id="UP000308489"/>
    </source>
</evidence>
<reference evidence="4 5" key="1">
    <citation type="submission" date="2019-05" db="EMBL/GenBank/DDBJ databases">
        <authorList>
            <consortium name="Pathogen Informatics"/>
        </authorList>
    </citation>
    <scope>NUCLEOTIDE SEQUENCE [LARGE SCALE GENOMIC DNA]</scope>
    <source>
        <strain evidence="4 5">NCTC503</strain>
    </source>
</reference>
<feature type="transmembrane region" description="Helical" evidence="3">
    <location>
        <begin position="455"/>
        <end position="481"/>
    </location>
</feature>
<feature type="transmembrane region" description="Helical" evidence="3">
    <location>
        <begin position="374"/>
        <end position="392"/>
    </location>
</feature>
<gene>
    <name evidence="4" type="ORF">NCTC503_01743</name>
</gene>
<organism evidence="4 5">
    <name type="scientific">Hathewaya histolytica</name>
    <name type="common">Clostridium histolyticum</name>
    <dbReference type="NCBI Taxonomy" id="1498"/>
    <lineage>
        <taxon>Bacteria</taxon>
        <taxon>Bacillati</taxon>
        <taxon>Bacillota</taxon>
        <taxon>Clostridia</taxon>
        <taxon>Eubacteriales</taxon>
        <taxon>Clostridiaceae</taxon>
        <taxon>Hathewaya</taxon>
    </lineage>
</organism>